<comment type="caution">
    <text evidence="4">The sequence shown here is derived from an EMBL/GenBank/DDBJ whole genome shotgun (WGS) entry which is preliminary data.</text>
</comment>
<sequence>MVQRAYMIIGRYHGAPKDFIYISAESSLLVNEFRALKASIKCHRDETPEEQTQVLMKTLKSCSGETAYDADDCEPDKEGKDETEDFLRCVVKDLQQKSGHIPGVLRKRFNEDARPTEDDLLESLVQLADKLKRIYIIVDAIDESCDRAHITRAPGDKSERGRYPRDLPWTVTPCVEIPMSGAGVKDGMRRLAHSELRKIQDWSEAMTARVETALVDRAQGMFRWLIKGEYRDFARTALALLCNPSTDIPSAEILVEASLYKIELGQIRKYDVHLLRKVCSCLVSVTRKKQARQGNIFIWPEEPEHRAALAHYTVKEYLDSRHAAEGEASFYALDPEFLRVVDLMVFFRGLQRFGIRAQVEAKRKYQVHPYDETSLRVTEHTLSQRRSELVGNEELVEFVLPSLKPSSQHFAYLKQQGGIRMAMRSNFPQWDKLFFSIEVRPLGPCAEDVTVLLNLVLLGWPEMAEKYLESPEISGNGNIKRREVIWTEPFSIQNKNYETLLGYVVRTRDRVFLNLFTLHGAFFDAESEVLFSLLQNFYVLGDDSDGALSFFKEVLKHSAMANPRPTRSKRQGPDPENPLPECFAFTPLQIAVAYLESEWVELLLEHGADSHGFGMKGGHVRRAFGGFIRENVDGGGERLLKYGLKKPLEICETATPPWENDDGSNQKAVNTARRQIRQALKSWLIRGSEEPDPHGGSMENPHVLS</sequence>
<evidence type="ECO:0000313" key="5">
    <source>
        <dbReference type="Proteomes" id="UP001480595"/>
    </source>
</evidence>
<dbReference type="InterPro" id="IPR056884">
    <property type="entry name" value="NPHP3-like_N"/>
</dbReference>
<keyword evidence="2" id="KW-0040">ANK repeat</keyword>
<evidence type="ECO:0000256" key="2">
    <source>
        <dbReference type="PROSITE-ProRule" id="PRU00023"/>
    </source>
</evidence>
<dbReference type="PROSITE" id="PS50297">
    <property type="entry name" value="ANK_REP_REGION"/>
    <property type="match status" value="1"/>
</dbReference>
<dbReference type="PROSITE" id="PS50088">
    <property type="entry name" value="ANK_REPEAT"/>
    <property type="match status" value="1"/>
</dbReference>
<dbReference type="Pfam" id="PF24883">
    <property type="entry name" value="NPHP3_N"/>
    <property type="match status" value="1"/>
</dbReference>
<evidence type="ECO:0000313" key="4">
    <source>
        <dbReference type="EMBL" id="KAK8058553.1"/>
    </source>
</evidence>
<keyword evidence="5" id="KW-1185">Reference proteome</keyword>
<dbReference type="InterPro" id="IPR002110">
    <property type="entry name" value="Ankyrin_rpt"/>
</dbReference>
<organism evidence="4 5">
    <name type="scientific">Apiospora phragmitis</name>
    <dbReference type="NCBI Taxonomy" id="2905665"/>
    <lineage>
        <taxon>Eukaryota</taxon>
        <taxon>Fungi</taxon>
        <taxon>Dikarya</taxon>
        <taxon>Ascomycota</taxon>
        <taxon>Pezizomycotina</taxon>
        <taxon>Sordariomycetes</taxon>
        <taxon>Xylariomycetidae</taxon>
        <taxon>Amphisphaeriales</taxon>
        <taxon>Apiosporaceae</taxon>
        <taxon>Apiospora</taxon>
    </lineage>
</organism>
<feature type="domain" description="Nephrocystin 3-like N-terminal" evidence="3">
    <location>
        <begin position="73"/>
        <end position="150"/>
    </location>
</feature>
<accession>A0ABR1UI21</accession>
<dbReference type="Proteomes" id="UP001480595">
    <property type="component" value="Unassembled WGS sequence"/>
</dbReference>
<proteinExistence type="predicted"/>
<evidence type="ECO:0000259" key="3">
    <source>
        <dbReference type="Pfam" id="PF24883"/>
    </source>
</evidence>
<dbReference type="RefSeq" id="XP_066713999.1">
    <property type="nucleotide sequence ID" value="XM_066860410.1"/>
</dbReference>
<evidence type="ECO:0000256" key="1">
    <source>
        <dbReference type="ARBA" id="ARBA00022737"/>
    </source>
</evidence>
<keyword evidence="1" id="KW-0677">Repeat</keyword>
<dbReference type="GeneID" id="92093473"/>
<protein>
    <recommendedName>
        <fullName evidence="3">Nephrocystin 3-like N-terminal domain-containing protein</fullName>
    </recommendedName>
</protein>
<feature type="repeat" description="ANK" evidence="2">
    <location>
        <begin position="583"/>
        <end position="609"/>
    </location>
</feature>
<name>A0ABR1UI21_9PEZI</name>
<gene>
    <name evidence="4" type="ORF">PG994_009001</name>
</gene>
<reference evidence="4 5" key="1">
    <citation type="submission" date="2023-01" db="EMBL/GenBank/DDBJ databases">
        <title>Analysis of 21 Apiospora genomes using comparative genomics revels a genus with tremendous synthesis potential of carbohydrate active enzymes and secondary metabolites.</title>
        <authorList>
            <person name="Sorensen T."/>
        </authorList>
    </citation>
    <scope>NUCLEOTIDE SEQUENCE [LARGE SCALE GENOMIC DNA]</scope>
    <source>
        <strain evidence="4 5">CBS 135458</strain>
    </source>
</reference>
<dbReference type="EMBL" id="JAQQWL010000009">
    <property type="protein sequence ID" value="KAK8058553.1"/>
    <property type="molecule type" value="Genomic_DNA"/>
</dbReference>